<dbReference type="InterPro" id="IPR006664">
    <property type="entry name" value="OMP_bac"/>
</dbReference>
<evidence type="ECO:0000313" key="7">
    <source>
        <dbReference type="EMBL" id="WYZ21060.1"/>
    </source>
</evidence>
<reference evidence="7 8" key="1">
    <citation type="submission" date="2024-03" db="EMBL/GenBank/DDBJ databases">
        <title>Flavobacterium soyae.</title>
        <authorList>
            <person name="Zheng W."/>
        </authorList>
    </citation>
    <scope>NUCLEOTIDE SEQUENCE [LARGE SCALE GENOMIC DNA]</scope>
    <source>
        <strain evidence="7 8">55</strain>
    </source>
</reference>
<dbReference type="SUPFAM" id="SSF103088">
    <property type="entry name" value="OmpA-like"/>
    <property type="match status" value="1"/>
</dbReference>
<evidence type="ECO:0000256" key="4">
    <source>
        <dbReference type="PROSITE-ProRule" id="PRU00473"/>
    </source>
</evidence>
<dbReference type="InterPro" id="IPR050330">
    <property type="entry name" value="Bact_OuterMem_StrucFunc"/>
</dbReference>
<dbReference type="Gene3D" id="3.30.1330.60">
    <property type="entry name" value="OmpA-like domain"/>
    <property type="match status" value="1"/>
</dbReference>
<keyword evidence="5" id="KW-0732">Signal</keyword>
<protein>
    <submittedName>
        <fullName evidence="7">OmpA family protein</fullName>
    </submittedName>
</protein>
<dbReference type="RefSeq" id="WP_406844997.1">
    <property type="nucleotide sequence ID" value="NZ_CP150845.1"/>
</dbReference>
<keyword evidence="3" id="KW-0998">Cell outer membrane</keyword>
<evidence type="ECO:0000313" key="8">
    <source>
        <dbReference type="Proteomes" id="UP001623852"/>
    </source>
</evidence>
<evidence type="ECO:0000259" key="6">
    <source>
        <dbReference type="PROSITE" id="PS51123"/>
    </source>
</evidence>
<comment type="subcellular location">
    <subcellularLocation>
        <location evidence="1">Cell outer membrane</location>
    </subcellularLocation>
</comment>
<dbReference type="Proteomes" id="UP001623852">
    <property type="component" value="Chromosome"/>
</dbReference>
<dbReference type="CDD" id="cd07185">
    <property type="entry name" value="OmpA_C-like"/>
    <property type="match status" value="1"/>
</dbReference>
<feature type="chain" id="PRO_5045349210" evidence="5">
    <location>
        <begin position="19"/>
        <end position="338"/>
    </location>
</feature>
<gene>
    <name evidence="7" type="ORF">AABD74_06260</name>
</gene>
<dbReference type="PRINTS" id="PR01021">
    <property type="entry name" value="OMPADOMAIN"/>
</dbReference>
<dbReference type="PANTHER" id="PTHR30329">
    <property type="entry name" value="STATOR ELEMENT OF FLAGELLAR MOTOR COMPLEX"/>
    <property type="match status" value="1"/>
</dbReference>
<evidence type="ECO:0000256" key="5">
    <source>
        <dbReference type="SAM" id="SignalP"/>
    </source>
</evidence>
<dbReference type="PROSITE" id="PS51123">
    <property type="entry name" value="OMPA_2"/>
    <property type="match status" value="1"/>
</dbReference>
<feature type="signal peptide" evidence="5">
    <location>
        <begin position="1"/>
        <end position="18"/>
    </location>
</feature>
<accession>A0ABZ2UIM1</accession>
<dbReference type="PANTHER" id="PTHR30329:SF21">
    <property type="entry name" value="LIPOPROTEIN YIAD-RELATED"/>
    <property type="match status" value="1"/>
</dbReference>
<proteinExistence type="predicted"/>
<dbReference type="EMBL" id="CP150845">
    <property type="protein sequence ID" value="WYZ21060.1"/>
    <property type="molecule type" value="Genomic_DNA"/>
</dbReference>
<sequence length="338" mass="37166">MKIKTLTLCVVIASIAFACNSNKKQNEEAPDSIDSSQVSTTAQEPQTAVSAKKFDINSIPVSNKSLGTFPYFNLPENYQGTPKNNTTDYDVAYFWVKDHFEKPEGKIFYARITAKEGKSYSDLEVAKNLDELIKSVDGVKVSEMKTPSDSSAAIPENNRIKYINGYGFIANAITTTYLIRRPDRNIWVQLTPGDDAVSAGWMILETKPFKMTASLIKADEMKKELDTKGHIALYINFDTDKATIKPESLPIIDEIQKLLTSNASLKIAIEGHTDNSGAALHNKKLSEDRANAVKTALTAKGISTARLQTKGLGAEKPIADNASENGKAKNRRVEIVKI</sequence>
<dbReference type="PRINTS" id="PR01023">
    <property type="entry name" value="NAFLGMOTY"/>
</dbReference>
<dbReference type="InterPro" id="IPR006665">
    <property type="entry name" value="OmpA-like"/>
</dbReference>
<feature type="domain" description="OmpA-like" evidence="6">
    <location>
        <begin position="224"/>
        <end position="338"/>
    </location>
</feature>
<keyword evidence="8" id="KW-1185">Reference proteome</keyword>
<evidence type="ECO:0000256" key="3">
    <source>
        <dbReference type="ARBA" id="ARBA00023237"/>
    </source>
</evidence>
<evidence type="ECO:0000256" key="1">
    <source>
        <dbReference type="ARBA" id="ARBA00004442"/>
    </source>
</evidence>
<organism evidence="7 8">
    <name type="scientific">Flavobacterium soyae</name>
    <dbReference type="NCBI Taxonomy" id="2903098"/>
    <lineage>
        <taxon>Bacteria</taxon>
        <taxon>Pseudomonadati</taxon>
        <taxon>Bacteroidota</taxon>
        <taxon>Flavobacteriia</taxon>
        <taxon>Flavobacteriales</taxon>
        <taxon>Flavobacteriaceae</taxon>
        <taxon>Flavobacterium</taxon>
    </lineage>
</organism>
<dbReference type="Pfam" id="PF00691">
    <property type="entry name" value="OmpA"/>
    <property type="match status" value="1"/>
</dbReference>
<name>A0ABZ2UIM1_9FLAO</name>
<evidence type="ECO:0000256" key="2">
    <source>
        <dbReference type="ARBA" id="ARBA00023136"/>
    </source>
</evidence>
<dbReference type="InterPro" id="IPR036737">
    <property type="entry name" value="OmpA-like_sf"/>
</dbReference>
<keyword evidence="2 4" id="KW-0472">Membrane</keyword>
<dbReference type="PROSITE" id="PS51257">
    <property type="entry name" value="PROKAR_LIPOPROTEIN"/>
    <property type="match status" value="1"/>
</dbReference>